<dbReference type="EMBL" id="CCRF01000040">
    <property type="protein sequence ID" value="CEE01092.1"/>
    <property type="molecule type" value="Genomic_DNA"/>
</dbReference>
<gene>
    <name evidence="1" type="ORF">BT1A1_1260</name>
</gene>
<evidence type="ECO:0000313" key="2">
    <source>
        <dbReference type="Proteomes" id="UP000040576"/>
    </source>
</evidence>
<protein>
    <submittedName>
        <fullName evidence="1">Uncharacterized protein</fullName>
    </submittedName>
</protein>
<proteinExistence type="predicted"/>
<organism evidence="1 2">
    <name type="scientific">Caldibacillus thermoamylovorans</name>
    <dbReference type="NCBI Taxonomy" id="35841"/>
    <lineage>
        <taxon>Bacteria</taxon>
        <taxon>Bacillati</taxon>
        <taxon>Bacillota</taxon>
        <taxon>Bacilli</taxon>
        <taxon>Bacillales</taxon>
        <taxon>Bacillaceae</taxon>
        <taxon>Caldibacillus</taxon>
    </lineage>
</organism>
<accession>A0A090ITS0</accession>
<dbReference type="Proteomes" id="UP000040576">
    <property type="component" value="Unassembled WGS sequence"/>
</dbReference>
<evidence type="ECO:0000313" key="1">
    <source>
        <dbReference type="EMBL" id="CEE01092.1"/>
    </source>
</evidence>
<dbReference type="AlphaFoldDB" id="A0A090ITS0"/>
<name>A0A090ITS0_9BACI</name>
<dbReference type="KEGG" id="bthv:CQJ30_06720"/>
<dbReference type="RefSeq" id="WP_034769176.1">
    <property type="nucleotide sequence ID" value="NZ_CCRF01000040.1"/>
</dbReference>
<keyword evidence="2" id="KW-1185">Reference proteome</keyword>
<reference evidence="1 2" key="1">
    <citation type="submission" date="2014-07" db="EMBL/GenBank/DDBJ databases">
        <authorList>
            <person name="Wibberg Daniel"/>
        </authorList>
    </citation>
    <scope>NUCLEOTIDE SEQUENCE [LARGE SCALE GENOMIC DNA]</scope>
</reference>
<sequence length="76" mass="8213">MPLQLLLLQIQAAGVTINEVFTLPTNVPGEPDLTGVRVLEVTGETVTFVRVDSLGGNRIIVPLDKIVAIDYPPFVQ</sequence>
<dbReference type="GeneID" id="92960405"/>